<gene>
    <name evidence="1" type="ORF">NCCP602_07470</name>
</gene>
<dbReference type="Proteomes" id="UP001498238">
    <property type="component" value="Unassembled WGS sequence"/>
</dbReference>
<dbReference type="Gene3D" id="3.90.1170.40">
    <property type="entry name" value="Molybdopterin biosynthesis MoaE subunit"/>
    <property type="match status" value="1"/>
</dbReference>
<dbReference type="SUPFAM" id="SSF54690">
    <property type="entry name" value="Molybdopterin synthase subunit MoaE"/>
    <property type="match status" value="1"/>
</dbReference>
<accession>A0ABP3C563</accession>
<dbReference type="RefSeq" id="WP_339391754.1">
    <property type="nucleotide sequence ID" value="NZ_BAAAAF010000002.1"/>
</dbReference>
<evidence type="ECO:0000313" key="1">
    <source>
        <dbReference type="EMBL" id="GAA0034786.1"/>
    </source>
</evidence>
<dbReference type="CDD" id="cd00756">
    <property type="entry name" value="MoaE"/>
    <property type="match status" value="1"/>
</dbReference>
<dbReference type="InterPro" id="IPR003448">
    <property type="entry name" value="Mopterin_biosynth_MoaE"/>
</dbReference>
<dbReference type="InterPro" id="IPR036563">
    <property type="entry name" value="MoaE_sf"/>
</dbReference>
<reference evidence="1 2" key="1">
    <citation type="submission" date="2024-01" db="EMBL/GenBank/DDBJ databases">
        <title>Characterization of antibiotic resistant novel bacterial strains and their environmental applications.</title>
        <authorList>
            <person name="Manzoor S."/>
            <person name="Abbas S."/>
            <person name="Arshad M."/>
            <person name="Ahmed I."/>
        </authorList>
    </citation>
    <scope>NUCLEOTIDE SEQUENCE [LARGE SCALE GENOMIC DNA]</scope>
    <source>
        <strain evidence="1 2">NCCP-602</strain>
    </source>
</reference>
<name>A0ABP3C563_9MICO</name>
<proteinExistence type="predicted"/>
<protein>
    <submittedName>
        <fullName evidence="1">Molybdenum cofactor biosynthesis protein MoaE</fullName>
    </submittedName>
</protein>
<comment type="caution">
    <text evidence="1">The sequence shown here is derived from an EMBL/GenBank/DDBJ whole genome shotgun (WGS) entry which is preliminary data.</text>
</comment>
<organism evidence="1 2">
    <name type="scientific">Brevibacterium metallidurans</name>
    <dbReference type="NCBI Taxonomy" id="1482676"/>
    <lineage>
        <taxon>Bacteria</taxon>
        <taxon>Bacillati</taxon>
        <taxon>Actinomycetota</taxon>
        <taxon>Actinomycetes</taxon>
        <taxon>Micrococcales</taxon>
        <taxon>Brevibacteriaceae</taxon>
        <taxon>Brevibacterium</taxon>
    </lineage>
</organism>
<dbReference type="EMBL" id="BAAAAF010000002">
    <property type="protein sequence ID" value="GAA0034786.1"/>
    <property type="molecule type" value="Genomic_DNA"/>
</dbReference>
<dbReference type="PANTHER" id="PTHR23404">
    <property type="entry name" value="MOLYBDOPTERIN SYNTHASE RELATED"/>
    <property type="match status" value="1"/>
</dbReference>
<dbReference type="Pfam" id="PF02391">
    <property type="entry name" value="MoaE"/>
    <property type="match status" value="1"/>
</dbReference>
<sequence>MSVIRTGIVETPISTDDLEPAVVAPEHGAAVTFSGIIRDHDSGRGVERLVYESHPLAETQIAEVAAAVAAAHPEVRLSVVHRVGKLSIGDVALAAVVASAHRREAFAACAALVDEVKDKVAIWKHQYFSDGEDEWVGALE</sequence>
<evidence type="ECO:0000313" key="2">
    <source>
        <dbReference type="Proteomes" id="UP001498238"/>
    </source>
</evidence>
<keyword evidence="2" id="KW-1185">Reference proteome</keyword>